<keyword evidence="1 2" id="KW-0732">Signal</keyword>
<dbReference type="EMBL" id="JABFRW010000145">
    <property type="protein sequence ID" value="NOT34754.1"/>
    <property type="molecule type" value="Genomic_DNA"/>
</dbReference>
<evidence type="ECO:0000256" key="1">
    <source>
        <dbReference type="ARBA" id="ARBA00022729"/>
    </source>
</evidence>
<comment type="caution">
    <text evidence="4">The sequence shown here is derived from an EMBL/GenBank/DDBJ whole genome shotgun (WGS) entry which is preliminary data.</text>
</comment>
<proteinExistence type="predicted"/>
<evidence type="ECO:0000313" key="5">
    <source>
        <dbReference type="Proteomes" id="UP000580839"/>
    </source>
</evidence>
<feature type="signal peptide" evidence="2">
    <location>
        <begin position="1"/>
        <end position="26"/>
    </location>
</feature>
<dbReference type="Gene3D" id="2.130.10.130">
    <property type="entry name" value="Integrin alpha, N-terminal"/>
    <property type="match status" value="2"/>
</dbReference>
<evidence type="ECO:0000256" key="2">
    <source>
        <dbReference type="SAM" id="SignalP"/>
    </source>
</evidence>
<evidence type="ECO:0000259" key="3">
    <source>
        <dbReference type="Pfam" id="PF13860"/>
    </source>
</evidence>
<evidence type="ECO:0000313" key="4">
    <source>
        <dbReference type="EMBL" id="NOT34754.1"/>
    </source>
</evidence>
<dbReference type="InterPro" id="IPR026444">
    <property type="entry name" value="Secre_tail"/>
</dbReference>
<sequence length="1619" mass="168107">MPSCRRLALLLLALTIGLNVIPAATASGAWSNTGNPLADSNDQEELVKGPGFPGTTVCPDGGGGLICVYVVDDQSLSINRLDEATGAKRWGATGVDVTGVGEIQNSSSPFVVSDLHGGAWVGWLDIRAGTPGFYVQRFDSLGVAQFAAGGIRVGTSSTEGFGFDTRADGALYVAFSQLDVRFQLIQMNGTLSLGASGVQVSTQDPGSVSLRRSAANQAVIAWTSFQPIAAVSRHGLFTNKVNEAGARQWDAGGVTVRHNASVNVTGANLAVDAAGLAHFAWEENDGVIDLNGEALPIRAQKLNAAGAAQWGASGVLVHTPPNTPWDLITVQAFPRLIVDGSGSAVIGWLDGRDFDRVAADGFEHATDIYAQRLDVNGALLWGANGAAIDSLTGTQRDLFVVGGPNDGAIFVYRTLYVVFDGDIQARRFDGNATQVWNRTVTPVIGTDGVQEMQSAASDGVGGVVIAWQDERNDPPSGADIFATHRQASNGNMVTPSITLTFPDSAQSFTALEPITVTWTGQNLGSSLIQVDVLIAGVPQAASPVPNPTTNDGSFTLWVPDVATTEFKVRVSAVGTSATDQSLQNSTVCRSLVPTFASTTVSAASDIASTDFDGDGILDLVISEGDTVQLRRGGGAAGVGDGSFTASEVLLALGATPVQRIALADLDEDGRPDLIGTGTTGIRVWMGNGSSIPRLDAAVTFDAGVSSFAVATADLNADGMFDLVVSRETSPFGVRVLIGNGTGGVGNGSFGAATGFGASIVGRDLVIADFNEDRALDVAMCGQQSALLSNGGFAVMLGTLTNGLPSGTMGAASAINFGLEQSARMVSGDFEDDGRLDLAIASQLSLRVLKGGGTGATGNGTFTMTQSTVSNTVVDVVATDLNRDGITDLMVGDGVWSGGPTPMFGPAPLTKGQPIEMQSGGLLVTGDFLEDGRPDLAGVRTNLSRLNVWTGVCDWTLDSPIAIVAPDTGQAVVRGFANFYRMSWNNPAGLQAVDLELSRDGGATWELIANDLIESVYNWRVVQPDAQSALLRITDVHHSTRSTVSGAFKICPAFSAALDLTTFKVNQVTTADFNEDGFQDLAYASTDDLHVRLSNGAGGYPSDLVIPTALAVLGITTADIDDDGIVDLVGTNANGLVSARGLGAAGIGNGTFAASSNLSLGGRTTKIASADFDEDGIADLVSVQPALNRIAVLLGNGVNGDGDGTFVQTFYTVGTRPSDVAIADVNRDGIHDLLVTNQSDGTLSTLLGQGTNRRGNGLFGAPIVSAAGTAPLGLVVGSFDVFNDISDVLVIDSTATGALRMLQGQGNLAGGNGSYTLMATVPLANQPADIALTDLNADRRSDFAILFQTGGVDAYVRTDDFSFSAASFALYQQASTISAGSSLAVADLDRNGSPDLVASTLNVGHLYVFSGPCPNLIQFPDVVSYPNVGISLEVGFDSFVLWSTFFSGAPIDVELSHDAGANWEPIARHVTYASNFFQTSTQFSPTPPATTQALVRICDSYVTSRCDTLNGVFTITQTTTGTEVSVVPARLELSNAWPNPSSGPVALRLALPKAASIDATIYDVAGRRVASLADGRRDAGWHLLQWDGRRDDGGIAGSGVYLVRARGEGFDFTRRVIRTR</sequence>
<accession>A0A849SQ37</accession>
<dbReference type="Proteomes" id="UP000580839">
    <property type="component" value="Unassembled WGS sequence"/>
</dbReference>
<dbReference type="PANTHER" id="PTHR46580:SF4">
    <property type="entry name" value="ATP_GTP-BINDING PROTEIN"/>
    <property type="match status" value="1"/>
</dbReference>
<name>A0A849SQ37_UNCEI</name>
<dbReference type="InterPro" id="IPR013517">
    <property type="entry name" value="FG-GAP"/>
</dbReference>
<dbReference type="Pfam" id="PF13860">
    <property type="entry name" value="FlgD_ig"/>
    <property type="match status" value="1"/>
</dbReference>
<feature type="chain" id="PRO_5032954291" evidence="2">
    <location>
        <begin position="27"/>
        <end position="1619"/>
    </location>
</feature>
<dbReference type="InterPro" id="IPR028994">
    <property type="entry name" value="Integrin_alpha_N"/>
</dbReference>
<protein>
    <submittedName>
        <fullName evidence="4">T9SS type A sorting domain-containing protein</fullName>
    </submittedName>
</protein>
<dbReference type="Gene3D" id="2.60.40.4070">
    <property type="match status" value="1"/>
</dbReference>
<dbReference type="PANTHER" id="PTHR46580">
    <property type="entry name" value="SENSOR KINASE-RELATED"/>
    <property type="match status" value="1"/>
</dbReference>
<dbReference type="Pfam" id="PF13517">
    <property type="entry name" value="FG-GAP_3"/>
    <property type="match status" value="4"/>
</dbReference>
<reference evidence="4 5" key="1">
    <citation type="submission" date="2020-04" db="EMBL/GenBank/DDBJ databases">
        <title>Metagenomic profiling of ammonia- and methane-oxidizing microorganisms in a Dutch drinking water treatment plant.</title>
        <authorList>
            <person name="Poghosyan L."/>
            <person name="Leucker S."/>
        </authorList>
    </citation>
    <scope>NUCLEOTIDE SEQUENCE [LARGE SCALE GENOMIC DNA]</scope>
    <source>
        <strain evidence="4">S-RSF-IL-03</strain>
    </source>
</reference>
<organism evidence="4 5">
    <name type="scientific">Eiseniibacteriota bacterium</name>
    <dbReference type="NCBI Taxonomy" id="2212470"/>
    <lineage>
        <taxon>Bacteria</taxon>
        <taxon>Candidatus Eiseniibacteriota</taxon>
    </lineage>
</organism>
<dbReference type="SUPFAM" id="SSF69318">
    <property type="entry name" value="Integrin alpha N-terminal domain"/>
    <property type="match status" value="2"/>
</dbReference>
<gene>
    <name evidence="4" type="ORF">HOP12_11365</name>
</gene>
<feature type="domain" description="FlgD/Vpr Ig-like" evidence="3">
    <location>
        <begin position="1541"/>
        <end position="1605"/>
    </location>
</feature>
<dbReference type="InterPro" id="IPR025965">
    <property type="entry name" value="FlgD/Vpr_Ig-like"/>
</dbReference>
<dbReference type="NCBIfam" id="TIGR04183">
    <property type="entry name" value="Por_Secre_tail"/>
    <property type="match status" value="1"/>
</dbReference>